<dbReference type="AlphaFoldDB" id="A0A834TBU3"/>
<proteinExistence type="predicted"/>
<dbReference type="EMBL" id="JAAIUW010000008">
    <property type="protein sequence ID" value="KAF7819313.1"/>
    <property type="molecule type" value="Genomic_DNA"/>
</dbReference>
<evidence type="ECO:0000313" key="2">
    <source>
        <dbReference type="EMBL" id="KAF7819313.1"/>
    </source>
</evidence>
<dbReference type="Proteomes" id="UP000634136">
    <property type="component" value="Unassembled WGS sequence"/>
</dbReference>
<feature type="compositionally biased region" description="Basic and acidic residues" evidence="1">
    <location>
        <begin position="30"/>
        <end position="39"/>
    </location>
</feature>
<organism evidence="2 3">
    <name type="scientific">Senna tora</name>
    <dbReference type="NCBI Taxonomy" id="362788"/>
    <lineage>
        <taxon>Eukaryota</taxon>
        <taxon>Viridiplantae</taxon>
        <taxon>Streptophyta</taxon>
        <taxon>Embryophyta</taxon>
        <taxon>Tracheophyta</taxon>
        <taxon>Spermatophyta</taxon>
        <taxon>Magnoliopsida</taxon>
        <taxon>eudicotyledons</taxon>
        <taxon>Gunneridae</taxon>
        <taxon>Pentapetalae</taxon>
        <taxon>rosids</taxon>
        <taxon>fabids</taxon>
        <taxon>Fabales</taxon>
        <taxon>Fabaceae</taxon>
        <taxon>Caesalpinioideae</taxon>
        <taxon>Cassia clade</taxon>
        <taxon>Senna</taxon>
    </lineage>
</organism>
<evidence type="ECO:0000256" key="1">
    <source>
        <dbReference type="SAM" id="MobiDB-lite"/>
    </source>
</evidence>
<comment type="caution">
    <text evidence="2">The sequence shown here is derived from an EMBL/GenBank/DDBJ whole genome shotgun (WGS) entry which is preliminary data.</text>
</comment>
<keyword evidence="3" id="KW-1185">Reference proteome</keyword>
<feature type="region of interest" description="Disordered" evidence="1">
    <location>
        <begin position="1"/>
        <end position="39"/>
    </location>
</feature>
<sequence length="39" mass="4308">MASINESMNKGTEENQNGQLSMNNLTASEHMTDDCGFKE</sequence>
<name>A0A834TBU3_9FABA</name>
<protein>
    <submittedName>
        <fullName evidence="2">Uncharacterized protein</fullName>
    </submittedName>
</protein>
<feature type="compositionally biased region" description="Polar residues" evidence="1">
    <location>
        <begin position="1"/>
        <end position="29"/>
    </location>
</feature>
<gene>
    <name evidence="2" type="ORF">G2W53_024768</name>
</gene>
<evidence type="ECO:0000313" key="3">
    <source>
        <dbReference type="Proteomes" id="UP000634136"/>
    </source>
</evidence>
<accession>A0A834TBU3</accession>
<reference evidence="2" key="1">
    <citation type="submission" date="2020-09" db="EMBL/GenBank/DDBJ databases">
        <title>Genome-Enabled Discovery of Anthraquinone Biosynthesis in Senna tora.</title>
        <authorList>
            <person name="Kang S.-H."/>
            <person name="Pandey R.P."/>
            <person name="Lee C.-M."/>
            <person name="Sim J.-S."/>
            <person name="Jeong J.-T."/>
            <person name="Choi B.-S."/>
            <person name="Jung M."/>
            <person name="Ginzburg D."/>
            <person name="Zhao K."/>
            <person name="Won S.Y."/>
            <person name="Oh T.-J."/>
            <person name="Yu Y."/>
            <person name="Kim N.-H."/>
            <person name="Lee O.R."/>
            <person name="Lee T.-H."/>
            <person name="Bashyal P."/>
            <person name="Kim T.-S."/>
            <person name="Lee W.-H."/>
            <person name="Kawkins C."/>
            <person name="Kim C.-K."/>
            <person name="Kim J.S."/>
            <person name="Ahn B.O."/>
            <person name="Rhee S.Y."/>
            <person name="Sohng J.K."/>
        </authorList>
    </citation>
    <scope>NUCLEOTIDE SEQUENCE</scope>
    <source>
        <tissue evidence="2">Leaf</tissue>
    </source>
</reference>